<organism evidence="2 3">
    <name type="scientific">Anisodus tanguticus</name>
    <dbReference type="NCBI Taxonomy" id="243964"/>
    <lineage>
        <taxon>Eukaryota</taxon>
        <taxon>Viridiplantae</taxon>
        <taxon>Streptophyta</taxon>
        <taxon>Embryophyta</taxon>
        <taxon>Tracheophyta</taxon>
        <taxon>Spermatophyta</taxon>
        <taxon>Magnoliopsida</taxon>
        <taxon>eudicotyledons</taxon>
        <taxon>Gunneridae</taxon>
        <taxon>Pentapetalae</taxon>
        <taxon>asterids</taxon>
        <taxon>lamiids</taxon>
        <taxon>Solanales</taxon>
        <taxon>Solanaceae</taxon>
        <taxon>Solanoideae</taxon>
        <taxon>Hyoscyameae</taxon>
        <taxon>Anisodus</taxon>
    </lineage>
</organism>
<gene>
    <name evidence="2" type="ORF">RND71_018207</name>
</gene>
<feature type="compositionally biased region" description="Basic and acidic residues" evidence="1">
    <location>
        <begin position="221"/>
        <end position="232"/>
    </location>
</feature>
<proteinExistence type="predicted"/>
<protein>
    <submittedName>
        <fullName evidence="2">Uncharacterized protein</fullName>
    </submittedName>
</protein>
<sequence>MQHAESHFNNNGEISISTGDLNVRAEADPKPVRVHQRGSIHVRYNVACKWVRGPVFERGLVRFGVIVDSVGGDNIIVVNVHDLLAQLAGIDYRFLLLGFDPQLALVEFAVPVVQSVGTILHFLGIIFLFTQAERGYGNLKVEKQAVNLLIAGPALWLLGSIHKGILDVVRSIWKFIAVHWGINERGKGAQDASNEWIEARKVTRRSTGQIDVRKRGANATDNRRAKEKEKVA</sequence>
<dbReference type="AlphaFoldDB" id="A0AAE1VGQ3"/>
<dbReference type="PANTHER" id="PTHR34967">
    <property type="entry name" value="OS02G0257200 PROTEIN"/>
    <property type="match status" value="1"/>
</dbReference>
<evidence type="ECO:0000313" key="3">
    <source>
        <dbReference type="Proteomes" id="UP001291623"/>
    </source>
</evidence>
<reference evidence="2" key="1">
    <citation type="submission" date="2023-12" db="EMBL/GenBank/DDBJ databases">
        <title>Genome assembly of Anisodus tanguticus.</title>
        <authorList>
            <person name="Wang Y.-J."/>
        </authorList>
    </citation>
    <scope>NUCLEOTIDE SEQUENCE</scope>
    <source>
        <strain evidence="2">KB-2021</strain>
        <tissue evidence="2">Leaf</tissue>
    </source>
</reference>
<name>A0AAE1VGQ3_9SOLA</name>
<accession>A0AAE1VGQ3</accession>
<keyword evidence="3" id="KW-1185">Reference proteome</keyword>
<dbReference type="PANTHER" id="PTHR34967:SF1">
    <property type="entry name" value="OS02G0257200 PROTEIN"/>
    <property type="match status" value="1"/>
</dbReference>
<dbReference type="EMBL" id="JAVYJV010000009">
    <property type="protein sequence ID" value="KAK4362966.1"/>
    <property type="molecule type" value="Genomic_DNA"/>
</dbReference>
<feature type="region of interest" description="Disordered" evidence="1">
    <location>
        <begin position="205"/>
        <end position="232"/>
    </location>
</feature>
<evidence type="ECO:0000313" key="2">
    <source>
        <dbReference type="EMBL" id="KAK4362966.1"/>
    </source>
</evidence>
<evidence type="ECO:0000256" key="1">
    <source>
        <dbReference type="SAM" id="MobiDB-lite"/>
    </source>
</evidence>
<dbReference type="Proteomes" id="UP001291623">
    <property type="component" value="Unassembled WGS sequence"/>
</dbReference>
<comment type="caution">
    <text evidence="2">The sequence shown here is derived from an EMBL/GenBank/DDBJ whole genome shotgun (WGS) entry which is preliminary data.</text>
</comment>